<keyword evidence="2" id="KW-1185">Reference proteome</keyword>
<evidence type="ECO:0000313" key="1">
    <source>
        <dbReference type="EMBL" id="CAK8990059.1"/>
    </source>
</evidence>
<dbReference type="EMBL" id="CAXAMN010000670">
    <property type="protein sequence ID" value="CAK8990059.1"/>
    <property type="molecule type" value="Genomic_DNA"/>
</dbReference>
<reference evidence="1 2" key="1">
    <citation type="submission" date="2024-02" db="EMBL/GenBank/DDBJ databases">
        <authorList>
            <person name="Chen Y."/>
            <person name="Shah S."/>
            <person name="Dougan E. K."/>
            <person name="Thang M."/>
            <person name="Chan C."/>
        </authorList>
    </citation>
    <scope>NUCLEOTIDE SEQUENCE [LARGE SCALE GENOMIC DNA]</scope>
</reference>
<evidence type="ECO:0008006" key="3">
    <source>
        <dbReference type="Google" id="ProtNLM"/>
    </source>
</evidence>
<accession>A0ABP0HIM0</accession>
<sequence length="1289" mass="142861">MSDEKDGNGGAWARVPTWRGFKREMDWWCSALDLASTTKYNLAARWLLRQSGVNVAGKLSADKMLVGALDSACNRTCTGTEWLNNYLRCLRDAPEEVRGLVKSHKEYETFKFGNGGTQVSVARWRLPMQLDGSIICFWTSLVPVPSLGLLLGRDFLEAIGADMHFAHRTLRCEHLTGKPIALKQLAAGNLLGGESANMEVKVGRWKRMYLRMGERFRWAAKGLLLWLLQRPYLRYLPLPYPSTTTTAAWLAQVRKQVSDGTIPPRYLKNCLEKNLFTMSNLAECRHLRNRVGLRTSFIEDPVLAGMMAAQTTKGIAAKLRSAAQKEAKELAKKAEADGSREQEARALIGPRGGLPTLRADLVKLAALFHVDLGEKDSVAQIEEKVKPMIEILKNKKPAVSPAKANTAEEISASSSSPPARLFHDNPKKLAVQQQEMRAMMEQMSRELALLRSQVTPEMEVDLSSEPSLIPDSPQDASPVNFTEAEIRELNGQAYEELHGANLTAQFGDDIPAEVTQEIRLGLRDGALQNESQPKNVLISKNVKPPDKERSLVSEVYTTSQNVMREAERRGHKVGPAMSLDNGWNFLLAEHRSRALKVLEEEKPYCVALAFPCGPFSPLQYFNTRGLTSLDQRQADGLVLMEFAIEVAKLQMKGVTMRAFTQSRWHVLPDKSSKSVIQFLTSRWLAMFGAPRVLVADQGREFAAQHDLTLRGLPAAPPVALPEEPEETAMPMTPALQPPVHQRGVPGADLPPVKPEELVQVAQQAAPIPSMVGSSALPSRRISDVTGMGPAPGSPVPELIRRAGTAGGLLARQIAQARDLAEESGGMKRPAEVDMEALAEQSAFDGARSSPSAPSGVNESLVMAFEKGEDELMKQLQHGKEHPLRVIASLADIDKQQPLDAKVKDHGSWGGRWDLPSRSEWQLHQKLGWSWPTGSHDLEALLASAAHKELFWKNMSPEEKIAFREDKSTLEGVIISHVDDLLLGGGHRAQALLQDLGQILGFGSVEYDDFTYCGKHIRQHDDGSISISMIEYHSNLQPVSIAVHRRAQTSAELNNSERRMQDEILEAVPFVQITDAKDLFDKGNSDTATYGAQKSLGFTIGWIRATLARACTLKWTSTSNMFVDCGTKDMDESYLHRILASGRWCYTFNKAYVKQGKPSRKQLALSSSSAALDGEPLNEALPVFAFLQQLAESPGWHHKGEVVTHVAHHARSYRSPIGRYEIEKYPIRTTYARFDLDTGISHWRILEDHVKMRSLTNRQALLSTPARVLISIFTGYSCQQEDRAAVKVSN</sequence>
<evidence type="ECO:0000313" key="2">
    <source>
        <dbReference type="Proteomes" id="UP001642484"/>
    </source>
</evidence>
<comment type="caution">
    <text evidence="1">The sequence shown here is derived from an EMBL/GenBank/DDBJ whole genome shotgun (WGS) entry which is preliminary data.</text>
</comment>
<name>A0ABP0HIM0_9DINO</name>
<gene>
    <name evidence="1" type="ORF">CCMP2556_LOCUS1900</name>
</gene>
<protein>
    <recommendedName>
        <fullName evidence="3">Integrase catalytic domain-containing protein</fullName>
    </recommendedName>
</protein>
<dbReference type="Proteomes" id="UP001642484">
    <property type="component" value="Unassembled WGS sequence"/>
</dbReference>
<proteinExistence type="predicted"/>
<organism evidence="1 2">
    <name type="scientific">Durusdinium trenchii</name>
    <dbReference type="NCBI Taxonomy" id="1381693"/>
    <lineage>
        <taxon>Eukaryota</taxon>
        <taxon>Sar</taxon>
        <taxon>Alveolata</taxon>
        <taxon>Dinophyceae</taxon>
        <taxon>Suessiales</taxon>
        <taxon>Symbiodiniaceae</taxon>
        <taxon>Durusdinium</taxon>
    </lineage>
</organism>